<evidence type="ECO:0000313" key="1">
    <source>
        <dbReference type="EMBL" id="PVX28938.1"/>
    </source>
</evidence>
<dbReference type="EMBL" id="QENQ01000001">
    <property type="protein sequence ID" value="PVX28938.1"/>
    <property type="molecule type" value="Genomic_DNA"/>
</dbReference>
<proteinExistence type="predicted"/>
<protein>
    <submittedName>
        <fullName evidence="1">Uncharacterized protein</fullName>
    </submittedName>
</protein>
<keyword evidence="2" id="KW-1185">Reference proteome</keyword>
<organism evidence="1 2">
    <name type="scientific">Sphingomonas pokkalii</name>
    <dbReference type="NCBI Taxonomy" id="2175090"/>
    <lineage>
        <taxon>Bacteria</taxon>
        <taxon>Pseudomonadati</taxon>
        <taxon>Pseudomonadota</taxon>
        <taxon>Alphaproteobacteria</taxon>
        <taxon>Sphingomonadales</taxon>
        <taxon>Sphingomonadaceae</taxon>
        <taxon>Sphingomonas</taxon>
    </lineage>
</organism>
<comment type="caution">
    <text evidence="1">The sequence shown here is derived from an EMBL/GenBank/DDBJ whole genome shotgun (WGS) entry which is preliminary data.</text>
</comment>
<name>A0A2U0SC35_9SPHN</name>
<reference evidence="1 2" key="1">
    <citation type="submission" date="2018-05" db="EMBL/GenBank/DDBJ databases">
        <title>Description of Sphingomonas pokkalii sp nov, isolated from the rhizosphere of saline tolerant pokkali rice and its draft genome analysis.</title>
        <authorList>
            <person name="Menon R."/>
            <person name="Kumari S."/>
            <person name="Rameshkumar N."/>
        </authorList>
    </citation>
    <scope>NUCLEOTIDE SEQUENCE [LARGE SCALE GENOMIC DNA]</scope>
    <source>
        <strain evidence="1 2">L3B27</strain>
    </source>
</reference>
<accession>A0A2U0SC35</accession>
<dbReference type="AlphaFoldDB" id="A0A2U0SC35"/>
<sequence length="115" mass="13256">MNHIIKIKRHRKNIKNESDAVAFLRDFENLHARWLPTITADIADQARLLGMTYPYTRRVLDKALWLIGKGLDKKIPKGKDKASCESVPNDFYAMLARNSDLRVATEKKFDLTKSV</sequence>
<dbReference type="Proteomes" id="UP000245890">
    <property type="component" value="Unassembled WGS sequence"/>
</dbReference>
<evidence type="ECO:0000313" key="2">
    <source>
        <dbReference type="Proteomes" id="UP000245890"/>
    </source>
</evidence>
<gene>
    <name evidence="1" type="ORF">DD559_05995</name>
</gene>